<reference evidence="7 8" key="1">
    <citation type="submission" date="2017-11" db="EMBL/GenBank/DDBJ databases">
        <title>Evolution of Phototrophy in the Chloroflexi Phylum Driven by Horizontal Gene Transfer.</title>
        <authorList>
            <person name="Ward L.M."/>
            <person name="Hemp J."/>
            <person name="Shih P.M."/>
            <person name="Mcglynn S.E."/>
            <person name="Fischer W."/>
        </authorList>
    </citation>
    <scope>NUCLEOTIDE SEQUENCE [LARGE SCALE GENOMIC DNA]</scope>
    <source>
        <strain evidence="7">CP2_2F</strain>
    </source>
</reference>
<evidence type="ECO:0000313" key="7">
    <source>
        <dbReference type="EMBL" id="PJF31703.1"/>
    </source>
</evidence>
<accession>A0A2M8P2B9</accession>
<protein>
    <submittedName>
        <fullName evidence="7">Acyl-CoA synthetase</fullName>
    </submittedName>
</protein>
<dbReference type="Gene3D" id="3.40.50.261">
    <property type="entry name" value="Succinyl-CoA synthetase domains"/>
    <property type="match status" value="2"/>
</dbReference>
<name>A0A2M8P2B9_9CHLR</name>
<dbReference type="FunFam" id="3.30.1490.20:FF:000020">
    <property type="entry name" value="Protein lysine acetyltransferase"/>
    <property type="match status" value="1"/>
</dbReference>
<evidence type="ECO:0000256" key="4">
    <source>
        <dbReference type="ARBA" id="ARBA00060888"/>
    </source>
</evidence>
<evidence type="ECO:0000256" key="2">
    <source>
        <dbReference type="ARBA" id="ARBA00022741"/>
    </source>
</evidence>
<evidence type="ECO:0000256" key="3">
    <source>
        <dbReference type="ARBA" id="ARBA00022840"/>
    </source>
</evidence>
<dbReference type="InterPro" id="IPR013815">
    <property type="entry name" value="ATP_grasp_subdomain_1"/>
</dbReference>
<evidence type="ECO:0000256" key="5">
    <source>
        <dbReference type="PROSITE-ProRule" id="PRU00409"/>
    </source>
</evidence>
<proteinExistence type="inferred from homology"/>
<dbReference type="Proteomes" id="UP000228921">
    <property type="component" value="Unassembled WGS sequence"/>
</dbReference>
<dbReference type="InterPro" id="IPR043938">
    <property type="entry name" value="Ligase_CoA_dom"/>
</dbReference>
<dbReference type="SUPFAM" id="SSF52210">
    <property type="entry name" value="Succinyl-CoA synthetase domains"/>
    <property type="match status" value="2"/>
</dbReference>
<dbReference type="GO" id="GO:0043758">
    <property type="term" value="F:acetate-CoA ligase (ADP-forming) activity"/>
    <property type="evidence" value="ECO:0007669"/>
    <property type="project" value="InterPro"/>
</dbReference>
<gene>
    <name evidence="7" type="ORF">CUN51_01825</name>
</gene>
<dbReference type="PROSITE" id="PS50975">
    <property type="entry name" value="ATP_GRASP"/>
    <property type="match status" value="1"/>
</dbReference>
<dbReference type="SUPFAM" id="SSF51735">
    <property type="entry name" value="NAD(P)-binding Rossmann-fold domains"/>
    <property type="match status" value="1"/>
</dbReference>
<dbReference type="Pfam" id="PF13380">
    <property type="entry name" value="CoA_binding_2"/>
    <property type="match status" value="1"/>
</dbReference>
<dbReference type="Gene3D" id="3.30.470.20">
    <property type="entry name" value="ATP-grasp fold, B domain"/>
    <property type="match status" value="1"/>
</dbReference>
<dbReference type="InterPro" id="IPR032875">
    <property type="entry name" value="Succ_CoA_lig_flav_dom"/>
</dbReference>
<keyword evidence="3 5" id="KW-0067">ATP-binding</keyword>
<dbReference type="InterPro" id="IPR016102">
    <property type="entry name" value="Succinyl-CoA_synth-like"/>
</dbReference>
<keyword evidence="1" id="KW-0436">Ligase</keyword>
<dbReference type="AlphaFoldDB" id="A0A2M8P2B9"/>
<dbReference type="InterPro" id="IPR051538">
    <property type="entry name" value="Acyl-CoA_Synth/Transferase"/>
</dbReference>
<comment type="caution">
    <text evidence="7">The sequence shown here is derived from an EMBL/GenBank/DDBJ whole genome shotgun (WGS) entry which is preliminary data.</text>
</comment>
<dbReference type="Pfam" id="PF19045">
    <property type="entry name" value="Ligase_CoA_2"/>
    <property type="match status" value="1"/>
</dbReference>
<feature type="domain" description="ATP-grasp" evidence="6">
    <location>
        <begin position="495"/>
        <end position="531"/>
    </location>
</feature>
<dbReference type="PANTHER" id="PTHR43334">
    <property type="entry name" value="ACETATE--COA LIGASE [ADP-FORMING]"/>
    <property type="match status" value="1"/>
</dbReference>
<dbReference type="GO" id="GO:0046872">
    <property type="term" value="F:metal ion binding"/>
    <property type="evidence" value="ECO:0007669"/>
    <property type="project" value="InterPro"/>
</dbReference>
<sequence>MLETFFSPKSVAIIGASKDATKLGNVVLRNAIEGGYKGKLYPINPKADEILGYKAYPSVQALPEVPDLAVIVIPYPHVPAALEDCGKKGVPSVVIISAGFREAGYEGMTRELEVLRIAKQYNIRIIGPNCLGIIDCCTPLNVTFAAGTPPVGPIDFMSQSGALGVAVLDWAMAGSQIGFNKFVSLGNKADVSEIDLLKAWADDPRSRVILAYSEGLPNGQEFIRVAREVSRKKPIIMVKSGVTQAGSRAVSSHTGSLAGSEQAYRAAFRQAGVLRAETLQELFDYALAFAYQPILAGDRIAIVTNAGGPGILCTDALERKGMQLARFTSETTKALQDFLPDAASANNPVDVLGDALPDRYAFALEKVALDPNVDGIIAIVTPQAMTDVHETGRVIGRCAQMIREQNLNKPLIACLMGEYKMKPAVGMLAGEYGVPNYTLPERAANALAAMRDYRELRAAPNLHVERFEVDNARVRQIIQKVRAEGRVAIGDAESRDIMTAYRLRIPQAKLAATADQAVALANEIGYPVVLKIASPDILHKTDVGGVKVGLNSASDVRDAFDLIVYRAQRYVPNATIWGCLVQEMIPKGTEILVGMSRDPQFGPLVTFGLGGIYVEALKDVTFRIAPFDRNAAAEMLGEIRAHALLDGIRGQPPADKEAIIETLLRISQLVTDFPEIVELDINPLMVYERGRGAIALDARLVLSAK</sequence>
<dbReference type="Pfam" id="PF13607">
    <property type="entry name" value="Succ_CoA_lig"/>
    <property type="match status" value="1"/>
</dbReference>
<dbReference type="InterPro" id="IPR014089">
    <property type="entry name" value="AcCoA-synth-alpha"/>
</dbReference>
<dbReference type="InterPro" id="IPR003781">
    <property type="entry name" value="CoA-bd"/>
</dbReference>
<evidence type="ECO:0000256" key="1">
    <source>
        <dbReference type="ARBA" id="ARBA00022598"/>
    </source>
</evidence>
<dbReference type="Pfam" id="PF13549">
    <property type="entry name" value="ATP-grasp_5"/>
    <property type="match status" value="1"/>
</dbReference>
<comment type="similarity">
    <text evidence="4">In the N-terminal section; belongs to the acetate CoA ligase alpha subunit family.</text>
</comment>
<dbReference type="Gene3D" id="3.40.50.720">
    <property type="entry name" value="NAD(P)-binding Rossmann-like Domain"/>
    <property type="match status" value="1"/>
</dbReference>
<evidence type="ECO:0000313" key="8">
    <source>
        <dbReference type="Proteomes" id="UP000228921"/>
    </source>
</evidence>
<keyword evidence="2 5" id="KW-0547">Nucleotide-binding</keyword>
<dbReference type="Gene3D" id="3.30.1490.20">
    <property type="entry name" value="ATP-grasp fold, A domain"/>
    <property type="match status" value="1"/>
</dbReference>
<organism evidence="7 8">
    <name type="scientific">Candidatus Thermofonsia Clade 1 bacterium</name>
    <dbReference type="NCBI Taxonomy" id="2364210"/>
    <lineage>
        <taxon>Bacteria</taxon>
        <taxon>Bacillati</taxon>
        <taxon>Chloroflexota</taxon>
        <taxon>Candidatus Thermofontia</taxon>
        <taxon>Candidatus Thermofonsia Clade 1</taxon>
    </lineage>
</organism>
<dbReference type="PANTHER" id="PTHR43334:SF1">
    <property type="entry name" value="3-HYDROXYPROPIONATE--COA LIGASE [ADP-FORMING]"/>
    <property type="match status" value="1"/>
</dbReference>
<dbReference type="InterPro" id="IPR011761">
    <property type="entry name" value="ATP-grasp"/>
</dbReference>
<dbReference type="SMART" id="SM00881">
    <property type="entry name" value="CoA_binding"/>
    <property type="match status" value="1"/>
</dbReference>
<dbReference type="NCBIfam" id="TIGR02717">
    <property type="entry name" value="AcCoA-syn-alpha"/>
    <property type="match status" value="1"/>
</dbReference>
<dbReference type="GO" id="GO:0005524">
    <property type="term" value="F:ATP binding"/>
    <property type="evidence" value="ECO:0007669"/>
    <property type="project" value="UniProtKB-UniRule"/>
</dbReference>
<dbReference type="InterPro" id="IPR036291">
    <property type="entry name" value="NAD(P)-bd_dom_sf"/>
</dbReference>
<dbReference type="SUPFAM" id="SSF56059">
    <property type="entry name" value="Glutathione synthetase ATP-binding domain-like"/>
    <property type="match status" value="1"/>
</dbReference>
<evidence type="ECO:0000259" key="6">
    <source>
        <dbReference type="PROSITE" id="PS50975"/>
    </source>
</evidence>
<dbReference type="EMBL" id="PGTK01000002">
    <property type="protein sequence ID" value="PJF31703.1"/>
    <property type="molecule type" value="Genomic_DNA"/>
</dbReference>